<reference evidence="1" key="1">
    <citation type="submission" date="2020-07" db="EMBL/GenBank/DDBJ databases">
        <title>Genome sequence and genetic diversity analysis of an under-domesticated orphan crop, white fonio (Digitaria exilis).</title>
        <authorList>
            <person name="Bennetzen J.L."/>
            <person name="Chen S."/>
            <person name="Ma X."/>
            <person name="Wang X."/>
            <person name="Yssel A.E.J."/>
            <person name="Chaluvadi S.R."/>
            <person name="Johnson M."/>
            <person name="Gangashetty P."/>
            <person name="Hamidou F."/>
            <person name="Sanogo M.D."/>
            <person name="Zwaenepoel A."/>
            <person name="Wallace J."/>
            <person name="Van De Peer Y."/>
            <person name="Van Deynze A."/>
        </authorList>
    </citation>
    <scope>NUCLEOTIDE SEQUENCE</scope>
    <source>
        <tissue evidence="1">Leaves</tissue>
    </source>
</reference>
<dbReference type="Proteomes" id="UP000636709">
    <property type="component" value="Unassembled WGS sequence"/>
</dbReference>
<comment type="caution">
    <text evidence="1">The sequence shown here is derived from an EMBL/GenBank/DDBJ whole genome shotgun (WGS) entry which is preliminary data.</text>
</comment>
<dbReference type="EMBL" id="JACEFO010002273">
    <property type="protein sequence ID" value="KAF8668784.1"/>
    <property type="molecule type" value="Genomic_DNA"/>
</dbReference>
<accession>A0A835ALT3</accession>
<organism evidence="1 2">
    <name type="scientific">Digitaria exilis</name>
    <dbReference type="NCBI Taxonomy" id="1010633"/>
    <lineage>
        <taxon>Eukaryota</taxon>
        <taxon>Viridiplantae</taxon>
        <taxon>Streptophyta</taxon>
        <taxon>Embryophyta</taxon>
        <taxon>Tracheophyta</taxon>
        <taxon>Spermatophyta</taxon>
        <taxon>Magnoliopsida</taxon>
        <taxon>Liliopsida</taxon>
        <taxon>Poales</taxon>
        <taxon>Poaceae</taxon>
        <taxon>PACMAD clade</taxon>
        <taxon>Panicoideae</taxon>
        <taxon>Panicodae</taxon>
        <taxon>Paniceae</taxon>
        <taxon>Anthephorinae</taxon>
        <taxon>Digitaria</taxon>
    </lineage>
</organism>
<keyword evidence="2" id="KW-1185">Reference proteome</keyword>
<protein>
    <submittedName>
        <fullName evidence="1">Uncharacterized protein</fullName>
    </submittedName>
</protein>
<name>A0A835ALT3_9POAL</name>
<dbReference type="OrthoDB" id="678491at2759"/>
<evidence type="ECO:0000313" key="1">
    <source>
        <dbReference type="EMBL" id="KAF8668784.1"/>
    </source>
</evidence>
<proteinExistence type="predicted"/>
<dbReference type="AlphaFoldDB" id="A0A835ALT3"/>
<sequence>MVRRFKIFRYHAESVHRRNTYVPADPKEAAIWLKKKRQAKLLMSKRQSVSHLGDCYLPVILGPLADGGDPLLDYCDYDLLKDLEKREAHLPKDVTKK</sequence>
<gene>
    <name evidence="1" type="ORF">HU200_051975</name>
</gene>
<evidence type="ECO:0000313" key="2">
    <source>
        <dbReference type="Proteomes" id="UP000636709"/>
    </source>
</evidence>